<evidence type="ECO:0008006" key="22">
    <source>
        <dbReference type="Google" id="ProtNLM"/>
    </source>
</evidence>
<dbReference type="FunFam" id="2.20.100.10:FF:000006">
    <property type="entry name" value="A disintegrin and metalloproteinase with thrombospondin motifs 1"/>
    <property type="match status" value="1"/>
</dbReference>
<keyword evidence="3" id="KW-0272">Extracellular matrix</keyword>
<accession>A0AAD9KPR1</accession>
<feature type="binding site" evidence="14">
    <location>
        <position position="120"/>
    </location>
    <ligand>
        <name>Ca(2+)</name>
        <dbReference type="ChEBI" id="CHEBI:29108"/>
        <label>1</label>
    </ligand>
</feature>
<feature type="disulfide bond" evidence="15">
    <location>
        <begin position="358"/>
        <end position="396"/>
    </location>
</feature>
<dbReference type="SUPFAM" id="SSF82895">
    <property type="entry name" value="TSP-1 type 1 repeat"/>
    <property type="match status" value="12"/>
</dbReference>
<feature type="binding site" evidence="14">
    <location>
        <position position="37"/>
    </location>
    <ligand>
        <name>Ca(2+)</name>
        <dbReference type="ChEBI" id="CHEBI:29108"/>
        <label>1</label>
    </ligand>
</feature>
<dbReference type="InterPro" id="IPR036383">
    <property type="entry name" value="TSP1_rpt_sf"/>
</dbReference>
<feature type="disulfide bond" evidence="15">
    <location>
        <begin position="292"/>
        <end position="327"/>
    </location>
</feature>
<evidence type="ECO:0000259" key="19">
    <source>
        <dbReference type="PROSITE" id="PS51046"/>
    </source>
</evidence>
<protein>
    <recommendedName>
        <fullName evidence="22">A disintegrin and metalloproteinase with thrombospondin motifs 9</fullName>
    </recommendedName>
</protein>
<reference evidence="20" key="1">
    <citation type="journal article" date="2023" name="Mol. Biol. Evol.">
        <title>Third-Generation Sequencing Reveals the Adaptive Role of the Epigenome in Three Deep-Sea Polychaetes.</title>
        <authorList>
            <person name="Perez M."/>
            <person name="Aroh O."/>
            <person name="Sun Y."/>
            <person name="Lan Y."/>
            <person name="Juniper S.K."/>
            <person name="Young C.R."/>
            <person name="Angers B."/>
            <person name="Qian P.Y."/>
        </authorList>
    </citation>
    <scope>NUCLEOTIDE SEQUENCE</scope>
    <source>
        <strain evidence="20">R07B-5</strain>
    </source>
</reference>
<dbReference type="Gene3D" id="3.40.390.10">
    <property type="entry name" value="Collagenase (Catalytic Domain)"/>
    <property type="match status" value="1"/>
</dbReference>
<dbReference type="PANTHER" id="PTHR13723">
    <property type="entry name" value="ADAMTS A DISINTEGRIN AND METALLOPROTEASE WITH THROMBOSPONDIN MOTIFS PROTEASE"/>
    <property type="match status" value="1"/>
</dbReference>
<keyword evidence="14" id="KW-0106">Calcium</keyword>
<keyword evidence="8" id="KW-0378">Hydrolase</keyword>
<feature type="binding site" evidence="14">
    <location>
        <position position="127"/>
    </location>
    <ligand>
        <name>Ca(2+)</name>
        <dbReference type="ChEBI" id="CHEBI:29108"/>
        <label>1</label>
    </ligand>
</feature>
<feature type="disulfide bond" evidence="15">
    <location>
        <begin position="109"/>
        <end position="162"/>
    </location>
</feature>
<feature type="domain" description="Peptidase M12B" evidence="18">
    <location>
        <begin position="34"/>
        <end position="246"/>
    </location>
</feature>
<dbReference type="PANTHER" id="PTHR13723:SF278">
    <property type="entry name" value="ADAM METALLOPEPTIDASE WITH THROMBOSPONDIN TYPE 1 MOTIF A, ISOFORM B"/>
    <property type="match status" value="1"/>
</dbReference>
<dbReference type="PROSITE" id="PS51046">
    <property type="entry name" value="GON"/>
    <property type="match status" value="1"/>
</dbReference>
<feature type="disulfide bond" evidence="15">
    <location>
        <begin position="286"/>
        <end position="308"/>
    </location>
</feature>
<dbReference type="InterPro" id="IPR001590">
    <property type="entry name" value="Peptidase_M12B"/>
</dbReference>
<gene>
    <name evidence="20" type="ORF">NP493_739g00000</name>
</gene>
<comment type="cofactor">
    <cofactor evidence="14">
        <name>Zn(2+)</name>
        <dbReference type="ChEBI" id="CHEBI:29105"/>
    </cofactor>
    <text evidence="14">Binds 1 zinc ion per subunit.</text>
</comment>
<feature type="disulfide bond" evidence="15">
    <location>
        <begin position="275"/>
        <end position="297"/>
    </location>
</feature>
<feature type="domain" description="GON" evidence="19">
    <location>
        <begin position="1519"/>
        <end position="1723"/>
    </location>
</feature>
<evidence type="ECO:0000259" key="18">
    <source>
        <dbReference type="PROSITE" id="PS50215"/>
    </source>
</evidence>
<dbReference type="PROSITE" id="PS50092">
    <property type="entry name" value="TSP1"/>
    <property type="match status" value="14"/>
</dbReference>
<evidence type="ECO:0000256" key="7">
    <source>
        <dbReference type="ARBA" id="ARBA00022737"/>
    </source>
</evidence>
<name>A0AAD9KPR1_RIDPI</name>
<dbReference type="EMBL" id="JAODUO010000742">
    <property type="protein sequence ID" value="KAK2175227.1"/>
    <property type="molecule type" value="Genomic_DNA"/>
</dbReference>
<dbReference type="Proteomes" id="UP001209878">
    <property type="component" value="Unassembled WGS sequence"/>
</dbReference>
<dbReference type="GO" id="GO:0008270">
    <property type="term" value="F:zinc ion binding"/>
    <property type="evidence" value="ECO:0007669"/>
    <property type="project" value="InterPro"/>
</dbReference>
<comment type="subcellular location">
    <subcellularLocation>
        <location evidence="1">Secreted</location>
        <location evidence="1">Extracellular space</location>
        <location evidence="1">Extracellular matrix</location>
    </subcellularLocation>
</comment>
<feature type="binding site" evidence="14 16">
    <location>
        <position position="188"/>
    </location>
    <ligand>
        <name>Zn(2+)</name>
        <dbReference type="ChEBI" id="CHEBI:29105"/>
        <note>catalytic</note>
    </ligand>
</feature>
<dbReference type="CDD" id="cd04273">
    <property type="entry name" value="ZnMc_ADAMTS_like"/>
    <property type="match status" value="1"/>
</dbReference>
<evidence type="ECO:0000256" key="13">
    <source>
        <dbReference type="PIRSR" id="PIRSR613273-1"/>
    </source>
</evidence>
<evidence type="ECO:0000256" key="11">
    <source>
        <dbReference type="ARBA" id="ARBA00023157"/>
    </source>
</evidence>
<feature type="binding site" evidence="14">
    <location>
        <position position="244"/>
    </location>
    <ligand>
        <name>Ca(2+)</name>
        <dbReference type="ChEBI" id="CHEBI:29108"/>
        <label>1</label>
    </ligand>
</feature>
<feature type="binding site" evidence="14">
    <location>
        <position position="241"/>
    </location>
    <ligand>
        <name>Ca(2+)</name>
        <dbReference type="ChEBI" id="CHEBI:29108"/>
        <label>1</label>
    </ligand>
</feature>
<feature type="disulfide bond" evidence="15">
    <location>
        <begin position="354"/>
        <end position="391"/>
    </location>
</feature>
<feature type="active site" evidence="13 16">
    <location>
        <position position="179"/>
    </location>
</feature>
<dbReference type="PRINTS" id="PR01857">
    <property type="entry name" value="ADAMTSFAMILY"/>
</dbReference>
<keyword evidence="2" id="KW-0964">Secreted</keyword>
<dbReference type="Pfam" id="PF01421">
    <property type="entry name" value="Reprolysin"/>
    <property type="match status" value="1"/>
</dbReference>
<evidence type="ECO:0000313" key="20">
    <source>
        <dbReference type="EMBL" id="KAK2175227.1"/>
    </source>
</evidence>
<dbReference type="Gene3D" id="2.20.100.10">
    <property type="entry name" value="Thrombospondin type-1 (TSP1) repeat"/>
    <property type="match status" value="11"/>
</dbReference>
<feature type="disulfide bond" evidence="15">
    <location>
        <begin position="195"/>
        <end position="225"/>
    </location>
</feature>
<feature type="binding site" evidence="14">
    <location>
        <position position="120"/>
    </location>
    <ligand>
        <name>Ca(2+)</name>
        <dbReference type="ChEBI" id="CHEBI:29108"/>
        <label>2</label>
    </ligand>
</feature>
<evidence type="ECO:0000256" key="1">
    <source>
        <dbReference type="ARBA" id="ARBA00004498"/>
    </source>
</evidence>
<evidence type="ECO:0000313" key="21">
    <source>
        <dbReference type="Proteomes" id="UP001209878"/>
    </source>
</evidence>
<feature type="disulfide bond" evidence="15">
    <location>
        <begin position="138"/>
        <end position="144"/>
    </location>
</feature>
<evidence type="ECO:0000256" key="8">
    <source>
        <dbReference type="ARBA" id="ARBA00022801"/>
    </source>
</evidence>
<evidence type="ECO:0000256" key="16">
    <source>
        <dbReference type="PROSITE-ProRule" id="PRU00276"/>
    </source>
</evidence>
<comment type="caution">
    <text evidence="20">The sequence shown here is derived from an EMBL/GenBank/DDBJ whole genome shotgun (WGS) entry which is preliminary data.</text>
</comment>
<feature type="binding site" evidence="14">
    <location>
        <position position="37"/>
    </location>
    <ligand>
        <name>Ca(2+)</name>
        <dbReference type="ChEBI" id="CHEBI:29108"/>
        <label>2</label>
    </ligand>
</feature>
<dbReference type="Pfam" id="PF00090">
    <property type="entry name" value="TSP_1"/>
    <property type="match status" value="1"/>
</dbReference>
<proteinExistence type="predicted"/>
<dbReference type="GO" id="GO:0006508">
    <property type="term" value="P:proteolysis"/>
    <property type="evidence" value="ECO:0007669"/>
    <property type="project" value="UniProtKB-KW"/>
</dbReference>
<dbReference type="FunFam" id="3.40.390.10:FF:000001">
    <property type="entry name" value="A disintegrin and metalloproteinase with thrombospondin motifs 1"/>
    <property type="match status" value="1"/>
</dbReference>
<keyword evidence="5 14" id="KW-0479">Metal-binding</keyword>
<evidence type="ECO:0000256" key="4">
    <source>
        <dbReference type="ARBA" id="ARBA00022670"/>
    </source>
</evidence>
<evidence type="ECO:0000256" key="12">
    <source>
        <dbReference type="ARBA" id="ARBA00023180"/>
    </source>
</evidence>
<dbReference type="GO" id="GO:0004222">
    <property type="term" value="F:metalloendopeptidase activity"/>
    <property type="evidence" value="ECO:0007669"/>
    <property type="project" value="InterPro"/>
</dbReference>
<evidence type="ECO:0000256" key="2">
    <source>
        <dbReference type="ARBA" id="ARBA00022525"/>
    </source>
</evidence>
<evidence type="ECO:0000256" key="15">
    <source>
        <dbReference type="PIRSR" id="PIRSR613273-3"/>
    </source>
</evidence>
<dbReference type="InterPro" id="IPR010294">
    <property type="entry name" value="ADAMTS_spacer1"/>
</dbReference>
<dbReference type="InterPro" id="IPR050439">
    <property type="entry name" value="ADAMTS_ADAMTS-like"/>
</dbReference>
<evidence type="ECO:0000256" key="14">
    <source>
        <dbReference type="PIRSR" id="PIRSR613273-2"/>
    </source>
</evidence>
<dbReference type="InterPro" id="IPR012314">
    <property type="entry name" value="Pept_M12B_GON-ADAMTSs"/>
</dbReference>
<dbReference type="PROSITE" id="PS50215">
    <property type="entry name" value="ADAM_MEPRO"/>
    <property type="match status" value="1"/>
</dbReference>
<organism evidence="20 21">
    <name type="scientific">Ridgeia piscesae</name>
    <name type="common">Tubeworm</name>
    <dbReference type="NCBI Taxonomy" id="27915"/>
    <lineage>
        <taxon>Eukaryota</taxon>
        <taxon>Metazoa</taxon>
        <taxon>Spiralia</taxon>
        <taxon>Lophotrochozoa</taxon>
        <taxon>Annelida</taxon>
        <taxon>Polychaeta</taxon>
        <taxon>Sedentaria</taxon>
        <taxon>Canalipalpata</taxon>
        <taxon>Sabellida</taxon>
        <taxon>Siboglinidae</taxon>
        <taxon>Ridgeia</taxon>
    </lineage>
</organism>
<evidence type="ECO:0000256" key="17">
    <source>
        <dbReference type="SAM" id="MobiDB-lite"/>
    </source>
</evidence>
<dbReference type="Pfam" id="PF17771">
    <property type="entry name" value="ADAMTS_CR_2"/>
    <property type="match status" value="1"/>
</dbReference>
<dbReference type="InterPro" id="IPR041645">
    <property type="entry name" value="ADAMTS_CR_2"/>
</dbReference>
<dbReference type="Pfam" id="PF08685">
    <property type="entry name" value="GON"/>
    <property type="match status" value="1"/>
</dbReference>
<evidence type="ECO:0000256" key="9">
    <source>
        <dbReference type="ARBA" id="ARBA00022833"/>
    </source>
</evidence>
<keyword evidence="21" id="KW-1185">Reference proteome</keyword>
<dbReference type="Gene3D" id="2.60.120.830">
    <property type="match status" value="1"/>
</dbReference>
<evidence type="ECO:0000256" key="5">
    <source>
        <dbReference type="ARBA" id="ARBA00022723"/>
    </source>
</evidence>
<feature type="disulfide bond" evidence="15">
    <location>
        <begin position="321"/>
        <end position="332"/>
    </location>
</feature>
<dbReference type="Gene3D" id="3.40.1620.60">
    <property type="match status" value="1"/>
</dbReference>
<dbReference type="Pfam" id="PF05986">
    <property type="entry name" value="ADAMTS_spacer1"/>
    <property type="match status" value="1"/>
</dbReference>
<dbReference type="FunFam" id="2.60.120.830:FF:000001">
    <property type="entry name" value="A disintegrin and metalloproteinase with thrombospondin motifs 1"/>
    <property type="match status" value="1"/>
</dbReference>
<evidence type="ECO:0000256" key="10">
    <source>
        <dbReference type="ARBA" id="ARBA00023049"/>
    </source>
</evidence>
<feature type="disulfide bond" evidence="15">
    <location>
        <begin position="156"/>
        <end position="241"/>
    </location>
</feature>
<keyword evidence="7" id="KW-0677">Repeat</keyword>
<feature type="binding site" evidence="14 16">
    <location>
        <position position="178"/>
    </location>
    <ligand>
        <name>Zn(2+)</name>
        <dbReference type="ChEBI" id="CHEBI:29105"/>
        <note>catalytic</note>
    </ligand>
</feature>
<comment type="caution">
    <text evidence="16">Lacks conserved residue(s) required for the propagation of feature annotation.</text>
</comment>
<keyword evidence="9 14" id="KW-0862">Zinc</keyword>
<sequence>MTREDENQRQPNSAEVFNHTRHRGRHKRSLSFERYVEVMVVVDREMAKYHGSDLHRYVLTLMSIVASIYKDPSIGNAINVVVVQIVVLEGEQAGPRISSNAASTLRNFCSWQHENNDPDDSSPFHHDTAVLLTREDICRSSRKCDTLGLAELGTMCDSKRTCSIIEDNGLSAAFTIAHELGHVFSLPHDDDKLKCKEFKDQKLGLFHVMSPTLDYSTNPWSWSVCSKNLMIDYLDSGHGDCLLDEPTAVQYNPKLKMPVKLKTQPGQVYDKDVQCDQVFGKGSTICPFMPVCKRLWCTSPGKSENSGCRTQHMPWSDGTECATGKWCQRGECVPRREFTPVDGSWSKWGSYGECTRTCGGGIKQAQRFCNKPAPKYGGKYCTGQRVKYKSCNTKDCTDGQMSFREMQCSKFDGKHFNINGLHPNVRWVPKYSGIALKDRCKMFCRVAGSSAYYMLSDRVVDGTKCGPYTSDICVQSKCQKAGCDNRLGSSKKRDRCGICGGNGRTCVRITRTFNESYRVNKQIKFGYNSVGRIPRGATDIDIRQHGYNNLTKDDNYLALRDSGGQYILNGNFVVSMFKKELKIKGSVLEYTGSDNIVERINSTQTLHDDVELLVLSVGDLHPPDISYSYVISQPASQPDDLPARVTYMWSRKKGSWSRCDRVCQGFKRRKIVCVESGKNKIVSDDNCKHLRKPKTVIRRCHTKCTVRWQIQDQSKCSVECGIGVMMRKVRCLKVKRDRPRYVKDRHCAHLRKKPRSNVRCQGLCLRARWVYSYWSKCSKSCGGGAQYRDAVCMNARNDTVADTQCRGSKDTSRRCNKAPCPVWQLGDWTQCSATCGNGMRVREVSCKRGDNTVHKRQCLRQGQPKKKARCNLGPCPVWYTRSWSQCSATCGPATKKRVALCRAGSSGQVISNDKCNPARRPRDQMKCYNLPPCTYMVATTTARPTTTPSSRRLNWRTGSWTTCSKSCGAGTSQRYVSCVDQDGAQADNSECEHVPKPESVKPCMERPCGTWRTEEWSGCSVTCGEGMETRRVACITLEHLEGQITNPTQCDMAVKPSVQRLCNLHSCPSIDRITSISSNDVTGTAHWRVGYYGRCSVSCGGGKKRRRVMCQDENGPTDACDSSARPQEYDDCNTEACPTWSHGNWGQCSVTCGAGRRERVVVCRRENGDLLNEERCDASRKPAPAGSCRKAPCVGGARWNRGSWSQYNDLRSRALSKRAAVHVTIEQANKGCSTSCGAGHKTRSISCVDSQGNKVDESLCTRKRRHRRPRSVKRCRQPSCPHWKVNKWTKCSVSCGAGVSHRKVKCVAGKNRLLDSHLCENETRPEDIKSCFVAECARFQWHVSKWSQCSQSCGFGKMSRNASCIDTTAGGKEVNASECGTDSRPKTDMKCQLAPCSAQWMASDWSQCSSSCGVGKQTRQVTCRATSREGWILDGLIVDRCNKTDRPATMQWCNLGDCGSYFRWRADEWQNCSKDCGHGTARRNVTCYNIHANRRSHQRHCRGSYKPATTKPCYLKPCYVSSCGELKEQMSVMTDGEYSLYIQGTFLEVYCHRMRSQPVEYITLPGGERENYSEVYDKRLRQPDTCPGNGTRVNASSCGNCLAKPYRRAGLTSYSKIRINITSLQVIVSDLEFSSTVAGTRRVPFASAGDCYSTNNCPQGVFRVNLAGTKLKISASSSWKSTGYTSAQHIAVSEDQQVVEGRCGGYCGHCTPDSATGLQLQLL</sequence>
<dbReference type="GO" id="GO:0030198">
    <property type="term" value="P:extracellular matrix organization"/>
    <property type="evidence" value="ECO:0007669"/>
    <property type="project" value="InterPro"/>
</dbReference>
<dbReference type="InterPro" id="IPR024079">
    <property type="entry name" value="MetalloPept_cat_dom_sf"/>
</dbReference>
<feature type="binding site" evidence="14 16">
    <location>
        <position position="182"/>
    </location>
    <ligand>
        <name>Zn(2+)</name>
        <dbReference type="ChEBI" id="CHEBI:29105"/>
        <note>catalytic</note>
    </ligand>
</feature>
<keyword evidence="4" id="KW-0645">Protease</keyword>
<evidence type="ECO:0000256" key="6">
    <source>
        <dbReference type="ARBA" id="ARBA00022729"/>
    </source>
</evidence>
<dbReference type="Pfam" id="PF19030">
    <property type="entry name" value="TSP1_ADAMTS"/>
    <property type="match status" value="14"/>
</dbReference>
<dbReference type="InterPro" id="IPR013273">
    <property type="entry name" value="ADAMTS/ADAMTS-like"/>
</dbReference>
<dbReference type="InterPro" id="IPR000884">
    <property type="entry name" value="TSP1_rpt"/>
</dbReference>
<keyword evidence="12" id="KW-0325">Glycoprotein</keyword>
<dbReference type="FunFam" id="2.20.100.10:FF:000005">
    <property type="entry name" value="ADAM metallopeptidase with thrombospondin type 1 motif 9"/>
    <property type="match status" value="8"/>
</dbReference>
<feature type="region of interest" description="Disordered" evidence="17">
    <location>
        <begin position="1"/>
        <end position="22"/>
    </location>
</feature>
<keyword evidence="11 15" id="KW-1015">Disulfide bond</keyword>
<keyword evidence="6" id="KW-0732">Signal</keyword>
<feature type="disulfide bond" evidence="15">
    <location>
        <begin position="369"/>
        <end position="381"/>
    </location>
</feature>
<keyword evidence="10" id="KW-0482">Metalloprotease</keyword>
<dbReference type="SMART" id="SM00209">
    <property type="entry name" value="TSP1"/>
    <property type="match status" value="14"/>
</dbReference>
<dbReference type="SUPFAM" id="SSF55486">
    <property type="entry name" value="Metalloproteases ('zincins'), catalytic domain"/>
    <property type="match status" value="1"/>
</dbReference>
<evidence type="ECO:0000256" key="3">
    <source>
        <dbReference type="ARBA" id="ARBA00022530"/>
    </source>
</evidence>
<feature type="binding site" evidence="14">
    <location>
        <position position="244"/>
    </location>
    <ligand>
        <name>Ca(2+)</name>
        <dbReference type="ChEBI" id="CHEBI:29108"/>
        <label>2</label>
    </ligand>
</feature>